<evidence type="ECO:0000256" key="1">
    <source>
        <dbReference type="ARBA" id="ARBA00006484"/>
    </source>
</evidence>
<dbReference type="AlphaFoldDB" id="A0A1I5GWC6"/>
<dbReference type="InterPro" id="IPR057326">
    <property type="entry name" value="KR_dom"/>
</dbReference>
<organism evidence="4 5">
    <name type="scientific">Geodermatophilus obscurus</name>
    <dbReference type="NCBI Taxonomy" id="1861"/>
    <lineage>
        <taxon>Bacteria</taxon>
        <taxon>Bacillati</taxon>
        <taxon>Actinomycetota</taxon>
        <taxon>Actinomycetes</taxon>
        <taxon>Geodermatophilales</taxon>
        <taxon>Geodermatophilaceae</taxon>
        <taxon>Geodermatophilus</taxon>
    </lineage>
</organism>
<dbReference type="GO" id="GO:0016491">
    <property type="term" value="F:oxidoreductase activity"/>
    <property type="evidence" value="ECO:0007669"/>
    <property type="project" value="UniProtKB-KW"/>
</dbReference>
<dbReference type="GO" id="GO:0016020">
    <property type="term" value="C:membrane"/>
    <property type="evidence" value="ECO:0007669"/>
    <property type="project" value="TreeGrafter"/>
</dbReference>
<evidence type="ECO:0000256" key="2">
    <source>
        <dbReference type="ARBA" id="ARBA00023002"/>
    </source>
</evidence>
<comment type="similarity">
    <text evidence="1">Belongs to the short-chain dehydrogenases/reductases (SDR) family.</text>
</comment>
<dbReference type="Pfam" id="PF00106">
    <property type="entry name" value="adh_short"/>
    <property type="match status" value="1"/>
</dbReference>
<dbReference type="PANTHER" id="PTHR44196:SF1">
    <property type="entry name" value="DEHYDROGENASE_REDUCTASE SDR FAMILY MEMBER 7B"/>
    <property type="match status" value="1"/>
</dbReference>
<accession>A0A1I5GWC6</accession>
<dbReference type="PRINTS" id="PR00081">
    <property type="entry name" value="GDHRDH"/>
</dbReference>
<evidence type="ECO:0000313" key="5">
    <source>
        <dbReference type="Proteomes" id="UP000183642"/>
    </source>
</evidence>
<dbReference type="PROSITE" id="PS00061">
    <property type="entry name" value="ADH_SHORT"/>
    <property type="match status" value="1"/>
</dbReference>
<dbReference type="InterPro" id="IPR036291">
    <property type="entry name" value="NAD(P)-bd_dom_sf"/>
</dbReference>
<name>A0A1I5GWC6_9ACTN</name>
<dbReference type="SMART" id="SM00822">
    <property type="entry name" value="PKS_KR"/>
    <property type="match status" value="1"/>
</dbReference>
<sequence length="236" mass="23925">MPPVELSGARVLVAGATGALGGDLARALSGAGARVALVGRDDARLQQLAGELGGAPSFAADAVDVDAVRGVVDGAADALGGLDAVVVAWGVVAFGPAADADDAVTEELFAVNTLGPMSLVRAALPRLADGGAVVLLSAIVADAPTLNMAEYSASKAALSAWASVLRRELRSRSIGVLDVRPPHVDTGLVDRALAGTPPRLPAGHDRDEVVGAVLDGMREGAREVVLDPREKRLVRR</sequence>
<dbReference type="EMBL" id="FOWE01000007">
    <property type="protein sequence ID" value="SFO40170.1"/>
    <property type="molecule type" value="Genomic_DNA"/>
</dbReference>
<proteinExistence type="inferred from homology"/>
<dbReference type="InterPro" id="IPR020904">
    <property type="entry name" value="Sc_DH/Rdtase_CS"/>
</dbReference>
<gene>
    <name evidence="4" type="ORF">SAMN05660359_03214</name>
</gene>
<dbReference type="Gene3D" id="3.40.50.720">
    <property type="entry name" value="NAD(P)-binding Rossmann-like Domain"/>
    <property type="match status" value="1"/>
</dbReference>
<dbReference type="InterPro" id="IPR002347">
    <property type="entry name" value="SDR_fam"/>
</dbReference>
<feature type="domain" description="Ketoreductase" evidence="3">
    <location>
        <begin position="9"/>
        <end position="180"/>
    </location>
</feature>
<keyword evidence="2" id="KW-0560">Oxidoreductase</keyword>
<evidence type="ECO:0000259" key="3">
    <source>
        <dbReference type="SMART" id="SM00822"/>
    </source>
</evidence>
<reference evidence="5" key="1">
    <citation type="submission" date="2016-10" db="EMBL/GenBank/DDBJ databases">
        <authorList>
            <person name="Varghese N."/>
            <person name="Submissions S."/>
        </authorList>
    </citation>
    <scope>NUCLEOTIDE SEQUENCE [LARGE SCALE GENOMIC DNA]</scope>
    <source>
        <strain evidence="5">DSM 43161</strain>
    </source>
</reference>
<dbReference type="PANTHER" id="PTHR44196">
    <property type="entry name" value="DEHYDROGENASE/REDUCTASE SDR FAMILY MEMBER 7B"/>
    <property type="match status" value="1"/>
</dbReference>
<keyword evidence="5" id="KW-1185">Reference proteome</keyword>
<dbReference type="Proteomes" id="UP000183642">
    <property type="component" value="Unassembled WGS sequence"/>
</dbReference>
<protein>
    <submittedName>
        <fullName evidence="4">Short-chain dehydrogenase</fullName>
    </submittedName>
</protein>
<dbReference type="SUPFAM" id="SSF51735">
    <property type="entry name" value="NAD(P)-binding Rossmann-fold domains"/>
    <property type="match status" value="1"/>
</dbReference>
<evidence type="ECO:0000313" key="4">
    <source>
        <dbReference type="EMBL" id="SFO40170.1"/>
    </source>
</evidence>